<keyword evidence="3" id="KW-1185">Reference proteome</keyword>
<dbReference type="SUPFAM" id="SSF69318">
    <property type="entry name" value="Integrin alpha N-terminal domain"/>
    <property type="match status" value="1"/>
</dbReference>
<reference evidence="3" key="1">
    <citation type="journal article" date="2023" name="Mar. Drugs">
        <title>Gemmata algarum, a Novel Planctomycete Isolated from an Algal Mat, Displays Antimicrobial Activity.</title>
        <authorList>
            <person name="Kumar G."/>
            <person name="Kallscheuer N."/>
            <person name="Kashif M."/>
            <person name="Ahamad S."/>
            <person name="Jagadeeshwari U."/>
            <person name="Pannikurungottu S."/>
            <person name="Haufschild T."/>
            <person name="Kabuu M."/>
            <person name="Sasikala C."/>
            <person name="Jogler C."/>
            <person name="Ramana C."/>
        </authorList>
    </citation>
    <scope>NUCLEOTIDE SEQUENCE [LARGE SCALE GENOMIC DNA]</scope>
    <source>
        <strain evidence="3">JC673</strain>
    </source>
</reference>
<dbReference type="Pfam" id="PF13517">
    <property type="entry name" value="FG-GAP_3"/>
    <property type="match status" value="1"/>
</dbReference>
<dbReference type="EMBL" id="JAXBLV010000207">
    <property type="protein sequence ID" value="MDY3562076.1"/>
    <property type="molecule type" value="Genomic_DNA"/>
</dbReference>
<accession>A0ABU5F885</accession>
<name>A0ABU5F885_9BACT</name>
<dbReference type="PANTHER" id="PTHR46580">
    <property type="entry name" value="SENSOR KINASE-RELATED"/>
    <property type="match status" value="1"/>
</dbReference>
<dbReference type="Gene3D" id="2.130.10.130">
    <property type="entry name" value="Integrin alpha, N-terminal"/>
    <property type="match status" value="1"/>
</dbReference>
<gene>
    <name evidence="2" type="ORF">R5W23_003522</name>
</gene>
<evidence type="ECO:0000256" key="1">
    <source>
        <dbReference type="ARBA" id="ARBA00022729"/>
    </source>
</evidence>
<dbReference type="RefSeq" id="WP_320688413.1">
    <property type="nucleotide sequence ID" value="NZ_JAXBLV010000207.1"/>
</dbReference>
<evidence type="ECO:0000313" key="3">
    <source>
        <dbReference type="Proteomes" id="UP001272242"/>
    </source>
</evidence>
<organism evidence="2 3">
    <name type="scientific">Gemmata algarum</name>
    <dbReference type="NCBI Taxonomy" id="2975278"/>
    <lineage>
        <taxon>Bacteria</taxon>
        <taxon>Pseudomonadati</taxon>
        <taxon>Planctomycetota</taxon>
        <taxon>Planctomycetia</taxon>
        <taxon>Gemmatales</taxon>
        <taxon>Gemmataceae</taxon>
        <taxon>Gemmata</taxon>
    </lineage>
</organism>
<dbReference type="InterPro" id="IPR013517">
    <property type="entry name" value="FG-GAP"/>
</dbReference>
<dbReference type="Proteomes" id="UP001272242">
    <property type="component" value="Unassembled WGS sequence"/>
</dbReference>
<comment type="caution">
    <text evidence="2">The sequence shown here is derived from an EMBL/GenBank/DDBJ whole genome shotgun (WGS) entry which is preliminary data.</text>
</comment>
<keyword evidence="1" id="KW-0732">Signal</keyword>
<evidence type="ECO:0000313" key="2">
    <source>
        <dbReference type="EMBL" id="MDY3562076.1"/>
    </source>
</evidence>
<feature type="non-terminal residue" evidence="2">
    <location>
        <position position="296"/>
    </location>
</feature>
<protein>
    <submittedName>
        <fullName evidence="2">VCBS repeat-containing protein</fullName>
    </submittedName>
</protein>
<proteinExistence type="predicted"/>
<sequence>MPPRWMKSLLSARLVAPRGGPFRFDALEDRVVPASYATGAAVGEVAVVCVIDGGTQQQVAALRPYDGFLGGVNVAMGDVTGDGVADVITGTATAFSHVKVFDGVSFRELRSFVAFPGFAGGIAVASGDVDADGRADVVVGTATAAAHVKAFSGATGAELTSFLAYQNFAGGVRVAAADVDGDGAADVVTASGPGAGAHVKVFRDGTPAEIRSFRPFGDFAGGANVAAGDLDRDGMAEVVVGAGPGAGSGPAHVRTFDGATGAQAGSFYAFDPRFLGGVVVGGGGRPPPAGPPPPAA</sequence>
<dbReference type="InterPro" id="IPR028994">
    <property type="entry name" value="Integrin_alpha_N"/>
</dbReference>